<keyword evidence="2" id="KW-1185">Reference proteome</keyword>
<comment type="caution">
    <text evidence="1">The sequence shown here is derived from an EMBL/GenBank/DDBJ whole genome shotgun (WGS) entry which is preliminary data.</text>
</comment>
<dbReference type="EMBL" id="JABFUD020000011">
    <property type="protein sequence ID" value="KAI5074017.1"/>
    <property type="molecule type" value="Genomic_DNA"/>
</dbReference>
<evidence type="ECO:0000313" key="1">
    <source>
        <dbReference type="EMBL" id="KAI5074017.1"/>
    </source>
</evidence>
<dbReference type="Proteomes" id="UP000886520">
    <property type="component" value="Chromosome 11"/>
</dbReference>
<reference evidence="1" key="1">
    <citation type="submission" date="2021-01" db="EMBL/GenBank/DDBJ databases">
        <title>Adiantum capillus-veneris genome.</title>
        <authorList>
            <person name="Fang Y."/>
            <person name="Liao Q."/>
        </authorList>
    </citation>
    <scope>NUCLEOTIDE SEQUENCE</scope>
    <source>
        <strain evidence="1">H3</strain>
        <tissue evidence="1">Leaf</tissue>
    </source>
</reference>
<name>A0A9D4ZHC5_ADICA</name>
<protein>
    <submittedName>
        <fullName evidence="1">Uncharacterized protein</fullName>
    </submittedName>
</protein>
<gene>
    <name evidence="1" type="ORF">GOP47_0012030</name>
</gene>
<accession>A0A9D4ZHC5</accession>
<evidence type="ECO:0000313" key="2">
    <source>
        <dbReference type="Proteomes" id="UP000886520"/>
    </source>
</evidence>
<organism evidence="1 2">
    <name type="scientific">Adiantum capillus-veneris</name>
    <name type="common">Maidenhair fern</name>
    <dbReference type="NCBI Taxonomy" id="13818"/>
    <lineage>
        <taxon>Eukaryota</taxon>
        <taxon>Viridiplantae</taxon>
        <taxon>Streptophyta</taxon>
        <taxon>Embryophyta</taxon>
        <taxon>Tracheophyta</taxon>
        <taxon>Polypodiopsida</taxon>
        <taxon>Polypodiidae</taxon>
        <taxon>Polypodiales</taxon>
        <taxon>Pteridineae</taxon>
        <taxon>Pteridaceae</taxon>
        <taxon>Vittarioideae</taxon>
        <taxon>Adiantum</taxon>
    </lineage>
</organism>
<proteinExistence type="predicted"/>
<sequence length="184" mass="20181">MCCEELIFSMRNGCGIIALRTLACSLLKGCGMHIHILACNWLRGCRGGFFVKVILPFISILRQEVAIFFSSLRWEGTDIFLGGSTSFGNTFCITFKVKFSTCVACREITLFCAWGVVKERQEREECGAEKGGEPPSGCEGKALVGGSCRQREKSREWARLAKREVHVAAVGGGRDSCGQKPEKG</sequence>
<dbReference type="AlphaFoldDB" id="A0A9D4ZHC5"/>